<proteinExistence type="predicted"/>
<feature type="transmembrane region" description="Helical" evidence="1">
    <location>
        <begin position="59"/>
        <end position="78"/>
    </location>
</feature>
<accession>A0A927IZD5</accession>
<feature type="transmembrane region" description="Helical" evidence="1">
    <location>
        <begin position="340"/>
        <end position="363"/>
    </location>
</feature>
<keyword evidence="1" id="KW-0812">Transmembrane</keyword>
<comment type="caution">
    <text evidence="2">The sequence shown here is derived from an EMBL/GenBank/DDBJ whole genome shotgun (WGS) entry which is preliminary data.</text>
</comment>
<evidence type="ECO:0000313" key="3">
    <source>
        <dbReference type="Proteomes" id="UP000610846"/>
    </source>
</evidence>
<dbReference type="Proteomes" id="UP000610846">
    <property type="component" value="Unassembled WGS sequence"/>
</dbReference>
<keyword evidence="3" id="KW-1185">Reference proteome</keyword>
<keyword evidence="1" id="KW-0472">Membrane</keyword>
<gene>
    <name evidence="2" type="ORF">IF651_05140</name>
</gene>
<dbReference type="RefSeq" id="WP_191828028.1">
    <property type="nucleotide sequence ID" value="NZ_JACYHB010000003.1"/>
</dbReference>
<feature type="transmembrane region" description="Helical" evidence="1">
    <location>
        <begin position="258"/>
        <end position="287"/>
    </location>
</feature>
<name>A0A927IZD5_9MICO</name>
<evidence type="ECO:0008006" key="4">
    <source>
        <dbReference type="Google" id="ProtNLM"/>
    </source>
</evidence>
<reference evidence="2" key="2">
    <citation type="submission" date="2020-09" db="EMBL/GenBank/DDBJ databases">
        <authorList>
            <person name="Yu Y."/>
        </authorList>
    </citation>
    <scope>NUCLEOTIDE SEQUENCE</scope>
    <source>
        <strain evidence="2">KCTC 49039</strain>
    </source>
</reference>
<feature type="transmembrane region" description="Helical" evidence="1">
    <location>
        <begin position="178"/>
        <end position="201"/>
    </location>
</feature>
<sequence length="447" mass="45833">MPRHPTAARRAPDWLLPVGAVVLVGAGVLLLVSWAQEIRGRDGVVLLTGAEPFVGHWDLRVGMGTVVAAGVVAVVAAFGPRLATTLRWGALLAAAGGTALAFTVALGAATSWAGLTDPVRSRHEYLPVVPDAAADPAGFVAAFTAQVGDYPIHVRGHPPGFVVLLAGMDRVGLGGAGWAAALMIVAGTSAVVAVAVTLRRLGGDAGETTARRALPAVVLAPAALWVATTADAFFAGVLAWGVAALAVASTTSRAWVRWVAAVGAGVLLGACPFLSYGLLHMGVLALVVPWATRRWTPTLVAGAVVVLTVLAWGAAGFWLWDGLAATHGEWGDGSGTGRPYLYFLVADVVLLGVLVGPAGTGGLTRVARLDRTSRALVLVAVASALLGALSGFERGEVERIWLPLACWVAPAAAALVDAPRRVAGWRWWIAAQGLATLVIGVVVRSPW</sequence>
<organism evidence="2 3">
    <name type="scientific">Cellulosimicrobium arenosum</name>
    <dbReference type="NCBI Taxonomy" id="2708133"/>
    <lineage>
        <taxon>Bacteria</taxon>
        <taxon>Bacillati</taxon>
        <taxon>Actinomycetota</taxon>
        <taxon>Actinomycetes</taxon>
        <taxon>Micrococcales</taxon>
        <taxon>Promicromonosporaceae</taxon>
        <taxon>Cellulosimicrobium</taxon>
    </lineage>
</organism>
<feature type="transmembrane region" description="Helical" evidence="1">
    <location>
        <begin position="213"/>
        <end position="246"/>
    </location>
</feature>
<protein>
    <recommendedName>
        <fullName evidence="4">Integral membrane protein</fullName>
    </recommendedName>
</protein>
<evidence type="ECO:0000313" key="2">
    <source>
        <dbReference type="EMBL" id="MBD8078443.1"/>
    </source>
</evidence>
<evidence type="ECO:0000256" key="1">
    <source>
        <dbReference type="SAM" id="Phobius"/>
    </source>
</evidence>
<dbReference type="EMBL" id="JACYHB010000003">
    <property type="protein sequence ID" value="MBD8078443.1"/>
    <property type="molecule type" value="Genomic_DNA"/>
</dbReference>
<feature type="transmembrane region" description="Helical" evidence="1">
    <location>
        <begin position="299"/>
        <end position="320"/>
    </location>
</feature>
<feature type="transmembrane region" description="Helical" evidence="1">
    <location>
        <begin position="375"/>
        <end position="394"/>
    </location>
</feature>
<feature type="transmembrane region" description="Helical" evidence="1">
    <location>
        <begin position="425"/>
        <end position="443"/>
    </location>
</feature>
<feature type="transmembrane region" description="Helical" evidence="1">
    <location>
        <begin position="90"/>
        <end position="115"/>
    </location>
</feature>
<reference evidence="2" key="1">
    <citation type="journal article" date="2018" name="Curr. Microbiol.">
        <title>Cellulosimicrobium arenosum sp. nov., Isolated from Marine Sediment Sand.</title>
        <authorList>
            <person name="Oh M."/>
            <person name="Kim J.H."/>
            <person name="Yoon J.H."/>
            <person name="Schumann P."/>
            <person name="Kim W."/>
        </authorList>
    </citation>
    <scope>NUCLEOTIDE SEQUENCE</scope>
    <source>
        <strain evidence="2">KCTC 49039</strain>
    </source>
</reference>
<keyword evidence="1" id="KW-1133">Transmembrane helix</keyword>
<dbReference type="AlphaFoldDB" id="A0A927IZD5"/>